<dbReference type="SMART" id="SM00248">
    <property type="entry name" value="ANK"/>
    <property type="match status" value="4"/>
</dbReference>
<gene>
    <name evidence="5" type="ORF">N657DRAFT_175938</name>
</gene>
<accession>A0AAN6U5E6</accession>
<dbReference type="Pfam" id="PF24883">
    <property type="entry name" value="NPHP3_N"/>
    <property type="match status" value="1"/>
</dbReference>
<sequence>MTYYRLNDMDSDMNKAKRSLYDEALACFHKEAAEQHSSPKDLELLAEFLRERATPGQTKQAAEVLQSDAGKKWGGRKIGDVEIPESWIANIMANIEIFVAAGDFVTKDAPESVGMAWYAVKLTLTAIHGNYDLYTFFGSGLSDISEIMIIVRHYDRLYDERSKPHWKPSPLVEKLFQDVIRAYADVLHFSFAVKRHLTAGALTKIKHGFKDFFGLSKAKFEEKLNTVAAQKKKILEESQGAFQDKTLTQLQGVSTVLAGIEGTVQHIRNFQETQQKLHEDAMVKFDALLKGLDDIKASTKRKTQWDYAVQDFQSFQDVLSPLQGSFKVLGDTIDAVYPGTCQWIFEERAYRQWADAAGNVVLCITGPEGSGKSYVVASIANRITQVADPYKVLLYVTCGGSTGGLGNSQSYTADSICRTILSQLYDLAAQGEDSVGLLEACNAVFKRAKAKSLSIPNYMRTDNDGLPEFADGFSRIAALLKKNVVLVLDGLDKNTLDDKNREELARKIRGLMAAVSDGAGIRLHILIGYSWSVRLFDDVNLPPESYIEYIDVQHHNRGDIELILSDALKDVPGLSQAEQETAKAAILEKARSRFLYVQDTAIPFMREPFQRPLSKRLEGLPDGASDVYAKALRSMSPNYLELLRTALTWTLLCPDFPGYPHAREIMDAFQGTYDYPSETEEGDIADFDAGFPLTNRLELEQLRGASEPFLTLFPEEDGRVWVWESDAAALSEYFIKSGADAHEEPEHHELLCARCGSARSLAKNLYIDPKKVHLQMALTCLRHLNNPLFQRRARLAAVGRRHERGSGAENSLDGTRGDEEGDTEPTGPATPTDPVDTDDRNANALDAYLQEAQDGYQTEDSIDDEDITKPQIHDQAMFDTESDSDDEETGEGATRVRYEIQYWPWHMRKAEELWPAEEREENSEWAALMVELDKLVFDTPRIFSAWQAMHPDKKNEENLFAVANGPHKPLHVAAYLGLSSWVKHLLDRGEELNGLSAGYSPLQAAACSGGPLDTMKLLLEKGADVNAENNAGRNSFHLFLMRFDITLEGAKLLLEHGADARASCSLVHYSVMQYFASRGKDPEILELLLAHGADINAVHPNSVSNLPALHLLLLRRERTPFPQELCRSSFLWTAGSRASELFCSLRCSRLTTPTFTAQRLSTKQLFLVMPNA</sequence>
<comment type="caution">
    <text evidence="5">The sequence shown here is derived from an EMBL/GenBank/DDBJ whole genome shotgun (WGS) entry which is preliminary data.</text>
</comment>
<dbReference type="Gene3D" id="3.40.50.300">
    <property type="entry name" value="P-loop containing nucleotide triphosphate hydrolases"/>
    <property type="match status" value="1"/>
</dbReference>
<dbReference type="PANTHER" id="PTHR10039:SF17">
    <property type="entry name" value="FUNGAL STAND N-TERMINAL GOODBYE DOMAIN-CONTAINING PROTEIN-RELATED"/>
    <property type="match status" value="1"/>
</dbReference>
<dbReference type="Proteomes" id="UP001302602">
    <property type="component" value="Unassembled WGS sequence"/>
</dbReference>
<dbReference type="InterPro" id="IPR056884">
    <property type="entry name" value="NPHP3-like_N"/>
</dbReference>
<feature type="domain" description="Nephrocystin 3-like N-terminal" evidence="4">
    <location>
        <begin position="339"/>
        <end position="526"/>
    </location>
</feature>
<evidence type="ECO:0000256" key="2">
    <source>
        <dbReference type="PROSITE-ProRule" id="PRU00023"/>
    </source>
</evidence>
<evidence type="ECO:0000313" key="5">
    <source>
        <dbReference type="EMBL" id="KAK4126783.1"/>
    </source>
</evidence>
<dbReference type="InterPro" id="IPR036770">
    <property type="entry name" value="Ankyrin_rpt-contain_sf"/>
</dbReference>
<protein>
    <recommendedName>
        <fullName evidence="4">Nephrocystin 3-like N-terminal domain-containing protein</fullName>
    </recommendedName>
</protein>
<name>A0AAN6U5E6_9PEZI</name>
<reference evidence="5" key="2">
    <citation type="submission" date="2023-05" db="EMBL/GenBank/DDBJ databases">
        <authorList>
            <consortium name="Lawrence Berkeley National Laboratory"/>
            <person name="Steindorff A."/>
            <person name="Hensen N."/>
            <person name="Bonometti L."/>
            <person name="Westerberg I."/>
            <person name="Brannstrom I.O."/>
            <person name="Guillou S."/>
            <person name="Cros-Aarteil S."/>
            <person name="Calhoun S."/>
            <person name="Haridas S."/>
            <person name="Kuo A."/>
            <person name="Mondo S."/>
            <person name="Pangilinan J."/>
            <person name="Riley R."/>
            <person name="Labutti K."/>
            <person name="Andreopoulos B."/>
            <person name="Lipzen A."/>
            <person name="Chen C."/>
            <person name="Yanf M."/>
            <person name="Daum C."/>
            <person name="Ng V."/>
            <person name="Clum A."/>
            <person name="Ohm R."/>
            <person name="Martin F."/>
            <person name="Silar P."/>
            <person name="Natvig D."/>
            <person name="Lalanne C."/>
            <person name="Gautier V."/>
            <person name="Ament-Velasquez S.L."/>
            <person name="Kruys A."/>
            <person name="Hutchinson M.I."/>
            <person name="Powell A.J."/>
            <person name="Barry K."/>
            <person name="Miller A.N."/>
            <person name="Grigoriev I.V."/>
            <person name="Debuchy R."/>
            <person name="Gladieux P."/>
            <person name="Thoren M.H."/>
            <person name="Johannesson H."/>
        </authorList>
    </citation>
    <scope>NUCLEOTIDE SEQUENCE</scope>
    <source>
        <strain evidence="5">CBS 731.68</strain>
    </source>
</reference>
<feature type="repeat" description="ANK" evidence="2">
    <location>
        <begin position="997"/>
        <end position="1030"/>
    </location>
</feature>
<evidence type="ECO:0000259" key="4">
    <source>
        <dbReference type="Pfam" id="PF24883"/>
    </source>
</evidence>
<evidence type="ECO:0000256" key="1">
    <source>
        <dbReference type="ARBA" id="ARBA00022737"/>
    </source>
</evidence>
<keyword evidence="6" id="KW-1185">Reference proteome</keyword>
<proteinExistence type="predicted"/>
<dbReference type="EMBL" id="MU853224">
    <property type="protein sequence ID" value="KAK4126783.1"/>
    <property type="molecule type" value="Genomic_DNA"/>
</dbReference>
<dbReference type="InterPro" id="IPR027417">
    <property type="entry name" value="P-loop_NTPase"/>
</dbReference>
<dbReference type="Gene3D" id="1.25.40.20">
    <property type="entry name" value="Ankyrin repeat-containing domain"/>
    <property type="match status" value="1"/>
</dbReference>
<dbReference type="SUPFAM" id="SSF48403">
    <property type="entry name" value="Ankyrin repeat"/>
    <property type="match status" value="1"/>
</dbReference>
<evidence type="ECO:0000256" key="3">
    <source>
        <dbReference type="SAM" id="MobiDB-lite"/>
    </source>
</evidence>
<keyword evidence="1" id="KW-0677">Repeat</keyword>
<reference evidence="5" key="1">
    <citation type="journal article" date="2023" name="Mol. Phylogenet. Evol.">
        <title>Genome-scale phylogeny and comparative genomics of the fungal order Sordariales.</title>
        <authorList>
            <person name="Hensen N."/>
            <person name="Bonometti L."/>
            <person name="Westerberg I."/>
            <person name="Brannstrom I.O."/>
            <person name="Guillou S."/>
            <person name="Cros-Aarteil S."/>
            <person name="Calhoun S."/>
            <person name="Haridas S."/>
            <person name="Kuo A."/>
            <person name="Mondo S."/>
            <person name="Pangilinan J."/>
            <person name="Riley R."/>
            <person name="LaButti K."/>
            <person name="Andreopoulos B."/>
            <person name="Lipzen A."/>
            <person name="Chen C."/>
            <person name="Yan M."/>
            <person name="Daum C."/>
            <person name="Ng V."/>
            <person name="Clum A."/>
            <person name="Steindorff A."/>
            <person name="Ohm R.A."/>
            <person name="Martin F."/>
            <person name="Silar P."/>
            <person name="Natvig D.O."/>
            <person name="Lalanne C."/>
            <person name="Gautier V."/>
            <person name="Ament-Velasquez S.L."/>
            <person name="Kruys A."/>
            <person name="Hutchinson M.I."/>
            <person name="Powell A.J."/>
            <person name="Barry K."/>
            <person name="Miller A.N."/>
            <person name="Grigoriev I.V."/>
            <person name="Debuchy R."/>
            <person name="Gladieux P."/>
            <person name="Hiltunen Thoren M."/>
            <person name="Johannesson H."/>
        </authorList>
    </citation>
    <scope>NUCLEOTIDE SEQUENCE</scope>
    <source>
        <strain evidence="5">CBS 731.68</strain>
    </source>
</reference>
<dbReference type="GeneID" id="87822858"/>
<keyword evidence="2" id="KW-0040">ANK repeat</keyword>
<evidence type="ECO:0000313" key="6">
    <source>
        <dbReference type="Proteomes" id="UP001302602"/>
    </source>
</evidence>
<feature type="compositionally biased region" description="Low complexity" evidence="3">
    <location>
        <begin position="825"/>
        <end position="834"/>
    </location>
</feature>
<dbReference type="PANTHER" id="PTHR10039">
    <property type="entry name" value="AMELOGENIN"/>
    <property type="match status" value="1"/>
</dbReference>
<dbReference type="PROSITE" id="PS50297">
    <property type="entry name" value="ANK_REP_REGION"/>
    <property type="match status" value="1"/>
</dbReference>
<dbReference type="SUPFAM" id="SSF52540">
    <property type="entry name" value="P-loop containing nucleoside triphosphate hydrolases"/>
    <property type="match status" value="2"/>
</dbReference>
<feature type="region of interest" description="Disordered" evidence="3">
    <location>
        <begin position="798"/>
        <end position="840"/>
    </location>
</feature>
<organism evidence="5 6">
    <name type="scientific">Parathielavia appendiculata</name>
    <dbReference type="NCBI Taxonomy" id="2587402"/>
    <lineage>
        <taxon>Eukaryota</taxon>
        <taxon>Fungi</taxon>
        <taxon>Dikarya</taxon>
        <taxon>Ascomycota</taxon>
        <taxon>Pezizomycotina</taxon>
        <taxon>Sordariomycetes</taxon>
        <taxon>Sordariomycetidae</taxon>
        <taxon>Sordariales</taxon>
        <taxon>Chaetomiaceae</taxon>
        <taxon>Parathielavia</taxon>
    </lineage>
</organism>
<dbReference type="InterPro" id="IPR002110">
    <property type="entry name" value="Ankyrin_rpt"/>
</dbReference>
<dbReference type="RefSeq" id="XP_062650554.1">
    <property type="nucleotide sequence ID" value="XM_062786092.1"/>
</dbReference>
<dbReference type="PROSITE" id="PS50088">
    <property type="entry name" value="ANK_REPEAT"/>
    <property type="match status" value="1"/>
</dbReference>
<dbReference type="Pfam" id="PF12796">
    <property type="entry name" value="Ank_2"/>
    <property type="match status" value="1"/>
</dbReference>
<dbReference type="AlphaFoldDB" id="A0AAN6U5E6"/>